<organism evidence="2 3">
    <name type="scientific">Brochothrix campestris FSL F6-1037</name>
    <dbReference type="NCBI Taxonomy" id="1265861"/>
    <lineage>
        <taxon>Bacteria</taxon>
        <taxon>Bacillati</taxon>
        <taxon>Bacillota</taxon>
        <taxon>Bacilli</taxon>
        <taxon>Bacillales</taxon>
        <taxon>Listeriaceae</taxon>
        <taxon>Brochothrix</taxon>
    </lineage>
</organism>
<keyword evidence="2" id="KW-0132">Cell division</keyword>
<comment type="caution">
    <text evidence="2">The sequence shown here is derived from an EMBL/GenBank/DDBJ whole genome shotgun (WGS) entry which is preliminary data.</text>
</comment>
<sequence>MSKARPSVTQLNNDYVKSKSVDEKRHKKFKLVMRRRLLFYLAIILLVVGTLVFNVVKQQMRLTTNKAESIKLEKKYEQLVKQEATYKQQVEQLKDPEYVAKLARSEYYLSKKGEIIFTIPSKED</sequence>
<dbReference type="RefSeq" id="WP_035315315.1">
    <property type="nucleotide sequence ID" value="NZ_AODH01000046.1"/>
</dbReference>
<keyword evidence="2" id="KW-0131">Cell cycle</keyword>
<dbReference type="STRING" id="1265861.BCAMP_10655"/>
<dbReference type="InterPro" id="IPR007060">
    <property type="entry name" value="FtsL/DivIC"/>
</dbReference>
<evidence type="ECO:0000256" key="1">
    <source>
        <dbReference type="SAM" id="Phobius"/>
    </source>
</evidence>
<keyword evidence="1" id="KW-0812">Transmembrane</keyword>
<protein>
    <submittedName>
        <fullName evidence="2">Cell division protein</fullName>
    </submittedName>
</protein>
<dbReference type="PANTHER" id="PTHR40027:SF1">
    <property type="entry name" value="CELL DIVISION PROTEIN DIVIC"/>
    <property type="match status" value="1"/>
</dbReference>
<dbReference type="AlphaFoldDB" id="W7CUG3"/>
<reference evidence="2 3" key="1">
    <citation type="submission" date="2012-12" db="EMBL/GenBank/DDBJ databases">
        <title>Novel taxa of Listeriaceae from agricultural environments in the United States.</title>
        <authorList>
            <person name="den Bakker H.C."/>
            <person name="Allred A."/>
            <person name="Warchocki S."/>
            <person name="Wright E.M."/>
            <person name="Burrell A."/>
            <person name="Nightingale K.K."/>
            <person name="Kephart D."/>
            <person name="Wiedmann M."/>
        </authorList>
    </citation>
    <scope>NUCLEOTIDE SEQUENCE [LARGE SCALE GENOMIC DNA]</scope>
    <source>
        <strain evidence="2 3">FSL F6-1037</strain>
    </source>
</reference>
<keyword evidence="1" id="KW-0472">Membrane</keyword>
<dbReference type="GO" id="GO:0051301">
    <property type="term" value="P:cell division"/>
    <property type="evidence" value="ECO:0007669"/>
    <property type="project" value="UniProtKB-KW"/>
</dbReference>
<dbReference type="Proteomes" id="UP000019243">
    <property type="component" value="Unassembled WGS sequence"/>
</dbReference>
<accession>W7CUG3</accession>
<dbReference type="PATRIC" id="fig|1265861.3.peg.2095"/>
<keyword evidence="1" id="KW-1133">Transmembrane helix</keyword>
<dbReference type="EMBL" id="AODH01000046">
    <property type="protein sequence ID" value="EUJ36588.1"/>
    <property type="molecule type" value="Genomic_DNA"/>
</dbReference>
<keyword evidence="3" id="KW-1185">Reference proteome</keyword>
<name>W7CUG3_9LIST</name>
<gene>
    <name evidence="2" type="ORF">BCAMP_10655</name>
</gene>
<evidence type="ECO:0000313" key="2">
    <source>
        <dbReference type="EMBL" id="EUJ36588.1"/>
    </source>
</evidence>
<evidence type="ECO:0000313" key="3">
    <source>
        <dbReference type="Proteomes" id="UP000019243"/>
    </source>
</evidence>
<proteinExistence type="predicted"/>
<feature type="transmembrane region" description="Helical" evidence="1">
    <location>
        <begin position="37"/>
        <end position="56"/>
    </location>
</feature>
<dbReference type="Pfam" id="PF04977">
    <property type="entry name" value="DivIC"/>
    <property type="match status" value="1"/>
</dbReference>
<dbReference type="InterPro" id="IPR039076">
    <property type="entry name" value="DivIC"/>
</dbReference>
<dbReference type="OrthoDB" id="2991180at2"/>
<dbReference type="PANTHER" id="PTHR40027">
    <property type="entry name" value="CELL DIVISION PROTEIN DIVIC"/>
    <property type="match status" value="1"/>
</dbReference>